<evidence type="ECO:0000313" key="4">
    <source>
        <dbReference type="Proteomes" id="UP000770889"/>
    </source>
</evidence>
<feature type="compositionally biased region" description="Polar residues" evidence="1">
    <location>
        <begin position="333"/>
        <end position="342"/>
    </location>
</feature>
<dbReference type="AlphaFoldDB" id="A0A944MGU2"/>
<evidence type="ECO:0000259" key="2">
    <source>
        <dbReference type="Pfam" id="PF15635"/>
    </source>
</evidence>
<dbReference type="EMBL" id="JAHHGM010000020">
    <property type="protein sequence ID" value="MBT2990720.1"/>
    <property type="molecule type" value="Genomic_DNA"/>
</dbReference>
<dbReference type="Pfam" id="PF15635">
    <property type="entry name" value="Tox-GHH2"/>
    <property type="match status" value="1"/>
</dbReference>
<proteinExistence type="predicted"/>
<evidence type="ECO:0000313" key="3">
    <source>
        <dbReference type="EMBL" id="MBT2990720.1"/>
    </source>
</evidence>
<dbReference type="InterPro" id="IPR028917">
    <property type="entry name" value="Tox-GHH2_domain"/>
</dbReference>
<organism evidence="3 4">
    <name type="scientific">Candidatus Thiodiazotropha taylori</name>
    <dbReference type="NCBI Taxonomy" id="2792791"/>
    <lineage>
        <taxon>Bacteria</taxon>
        <taxon>Pseudomonadati</taxon>
        <taxon>Pseudomonadota</taxon>
        <taxon>Gammaproteobacteria</taxon>
        <taxon>Chromatiales</taxon>
        <taxon>Sedimenticolaceae</taxon>
        <taxon>Candidatus Thiodiazotropha</taxon>
    </lineage>
</organism>
<dbReference type="Proteomes" id="UP000770889">
    <property type="component" value="Unassembled WGS sequence"/>
</dbReference>
<gene>
    <name evidence="3" type="ORF">KME65_17325</name>
</gene>
<sequence length="361" mass="39882">MANEVFANGREISCKKADGKSICAFPDVCFTPPENPATPPGVPVPYPNTGMAKDTTSGTKKVKITDKEVILKNKSHFKKSYGDEAGSATKKGIVTSTNRGKIYFTTWSMDVKFEGLNVVRHLDLTTHNHRSLPSNTLPWTYNDRIAMAKGLKSCDKEMAEVEKHCPKDKNKQVKCPGHKKVFVGPTTRMKDRSLKGLEDYTVRIRKGESKVTKCHRALRCVLVPYEKNGKRMCCPPQTPEHLVPKACMKGVPGYISDDAPCICAEGGKSDATHGLIGDERNKLLDKKGIKLNDPCEFATLLDVGAQAAHNIFSHCSKKCIRAQLKRGAHKGISPTQPVVNKQENVRKDNSALRARLQRASR</sequence>
<feature type="domain" description="Tox-GHH2" evidence="2">
    <location>
        <begin position="249"/>
        <end position="325"/>
    </location>
</feature>
<comment type="caution">
    <text evidence="3">The sequence shown here is derived from an EMBL/GenBank/DDBJ whole genome shotgun (WGS) entry which is preliminary data.</text>
</comment>
<evidence type="ECO:0000256" key="1">
    <source>
        <dbReference type="SAM" id="MobiDB-lite"/>
    </source>
</evidence>
<accession>A0A944MGU2</accession>
<protein>
    <submittedName>
        <fullName evidence="3">DUF4150 domain-containing protein</fullName>
    </submittedName>
</protein>
<reference evidence="3 4" key="1">
    <citation type="submission" date="2021-05" db="EMBL/GenBank/DDBJ databases">
        <title>Genetic and Functional Diversity in Clade A Lucinid endosymbionts from the Bahamas.</title>
        <authorList>
            <person name="Giani N.M."/>
            <person name="Engel A.S."/>
            <person name="Campbell B.J."/>
        </authorList>
    </citation>
    <scope>NUCLEOTIDE SEQUENCE [LARGE SCALE GENOMIC DNA]</scope>
    <source>
        <strain evidence="3">LUC16012Gg_MoonRockCtena</strain>
    </source>
</reference>
<name>A0A944MGU2_9GAMM</name>
<feature type="region of interest" description="Disordered" evidence="1">
    <location>
        <begin position="330"/>
        <end position="361"/>
    </location>
</feature>
<dbReference type="Pfam" id="PF13665">
    <property type="entry name" value="Tox-PAAR-like"/>
    <property type="match status" value="1"/>
</dbReference>